<dbReference type="EMBL" id="BAABJE010000002">
    <property type="protein sequence ID" value="GAA4787373.1"/>
    <property type="molecule type" value="Genomic_DNA"/>
</dbReference>
<proteinExistence type="predicted"/>
<organism evidence="1 2">
    <name type="scientific">Lysobacter hankyongensis</name>
    <dbReference type="NCBI Taxonomy" id="1176535"/>
    <lineage>
        <taxon>Bacteria</taxon>
        <taxon>Pseudomonadati</taxon>
        <taxon>Pseudomonadota</taxon>
        <taxon>Gammaproteobacteria</taxon>
        <taxon>Lysobacterales</taxon>
        <taxon>Lysobacteraceae</taxon>
        <taxon>Lysobacter</taxon>
    </lineage>
</organism>
<evidence type="ECO:0000313" key="2">
    <source>
        <dbReference type="Proteomes" id="UP001499959"/>
    </source>
</evidence>
<sequence length="146" mass="16512">MARLSRLKEEARLLDAAPLKGGRRGWVVRVAGNAKNQRRTWEALSKELGEKFSVIPALGDADGGYSYPTGYLSLRFEDGATREQLQDVARHHNLKLVRREQFTQKQALFKPENAAEAFLPSLIDQIARDKTVDDVWLDAESVYQRG</sequence>
<evidence type="ECO:0000313" key="1">
    <source>
        <dbReference type="EMBL" id="GAA4787373.1"/>
    </source>
</evidence>
<comment type="caution">
    <text evidence="1">The sequence shown here is derived from an EMBL/GenBank/DDBJ whole genome shotgun (WGS) entry which is preliminary data.</text>
</comment>
<dbReference type="Proteomes" id="UP001499959">
    <property type="component" value="Unassembled WGS sequence"/>
</dbReference>
<protein>
    <recommendedName>
        <fullName evidence="3">SPOR domain-containing protein</fullName>
    </recommendedName>
</protein>
<dbReference type="RefSeq" id="WP_345302247.1">
    <property type="nucleotide sequence ID" value="NZ_BAABJE010000002.1"/>
</dbReference>
<gene>
    <name evidence="1" type="ORF">GCM10023307_10470</name>
</gene>
<evidence type="ECO:0008006" key="3">
    <source>
        <dbReference type="Google" id="ProtNLM"/>
    </source>
</evidence>
<keyword evidence="2" id="KW-1185">Reference proteome</keyword>
<accession>A0ABP9AY66</accession>
<name>A0ABP9AY66_9GAMM</name>
<reference evidence="2" key="1">
    <citation type="journal article" date="2019" name="Int. J. Syst. Evol. Microbiol.">
        <title>The Global Catalogue of Microorganisms (GCM) 10K type strain sequencing project: providing services to taxonomists for standard genome sequencing and annotation.</title>
        <authorList>
            <consortium name="The Broad Institute Genomics Platform"/>
            <consortium name="The Broad Institute Genome Sequencing Center for Infectious Disease"/>
            <person name="Wu L."/>
            <person name="Ma J."/>
        </authorList>
    </citation>
    <scope>NUCLEOTIDE SEQUENCE [LARGE SCALE GENOMIC DNA]</scope>
    <source>
        <strain evidence="2">JCM 18204</strain>
    </source>
</reference>